<evidence type="ECO:0000256" key="11">
    <source>
        <dbReference type="HAMAP-Rule" id="MF_01487"/>
    </source>
</evidence>
<dbReference type="InterPro" id="IPR049550">
    <property type="entry name" value="RecD_N"/>
</dbReference>
<keyword evidence="5 11" id="KW-0347">Helicase</keyword>
<dbReference type="GO" id="GO:0016887">
    <property type="term" value="F:ATP hydrolysis activity"/>
    <property type="evidence" value="ECO:0007669"/>
    <property type="project" value="RHEA"/>
</dbReference>
<keyword evidence="8 11" id="KW-0238">DNA-binding</keyword>
<keyword evidence="14" id="KW-1185">Reference proteome</keyword>
<dbReference type="PANTHER" id="PTHR43788">
    <property type="entry name" value="DNA2/NAM7 HELICASE FAMILY MEMBER"/>
    <property type="match status" value="1"/>
</dbReference>
<evidence type="ECO:0000256" key="6">
    <source>
        <dbReference type="ARBA" id="ARBA00022839"/>
    </source>
</evidence>
<evidence type="ECO:0000313" key="13">
    <source>
        <dbReference type="EMBL" id="AKJ67017.1"/>
    </source>
</evidence>
<dbReference type="InterPro" id="IPR027785">
    <property type="entry name" value="UvrD-like_helicase_C"/>
</dbReference>
<evidence type="ECO:0000256" key="2">
    <source>
        <dbReference type="ARBA" id="ARBA00022741"/>
    </source>
</evidence>
<evidence type="ECO:0000313" key="14">
    <source>
        <dbReference type="Proteomes" id="UP000036700"/>
    </source>
</evidence>
<evidence type="ECO:0000256" key="9">
    <source>
        <dbReference type="ARBA" id="ARBA00023204"/>
    </source>
</evidence>
<dbReference type="GO" id="GO:0000724">
    <property type="term" value="P:double-strand break repair via homologous recombination"/>
    <property type="evidence" value="ECO:0007669"/>
    <property type="project" value="UniProtKB-UniRule"/>
</dbReference>
<dbReference type="SMART" id="SM00382">
    <property type="entry name" value="AAA"/>
    <property type="match status" value="1"/>
</dbReference>
<keyword evidence="6 11" id="KW-0269">Exonuclease</keyword>
<dbReference type="KEGG" id="ptx:ABW99_00985"/>
<gene>
    <name evidence="11" type="primary">recD</name>
    <name evidence="13" type="ORF">ABW99_00985</name>
</gene>
<keyword evidence="4 11" id="KW-0378">Hydrolase</keyword>
<evidence type="ECO:0000256" key="7">
    <source>
        <dbReference type="ARBA" id="ARBA00022840"/>
    </source>
</evidence>
<keyword evidence="9 11" id="KW-0234">DNA repair</keyword>
<dbReference type="STRING" id="445709.ABW99_00985"/>
<evidence type="ECO:0000259" key="12">
    <source>
        <dbReference type="SMART" id="SM00382"/>
    </source>
</evidence>
<dbReference type="GO" id="GO:0009338">
    <property type="term" value="C:exodeoxyribonuclease V complex"/>
    <property type="evidence" value="ECO:0007669"/>
    <property type="project" value="InterPro"/>
</dbReference>
<reference evidence="14" key="1">
    <citation type="submission" date="2015-06" db="EMBL/GenBank/DDBJ databases">
        <authorList>
            <person name="Lim Y.L."/>
            <person name="Ee R."/>
            <person name="Yong D."/>
            <person name="How K.Y."/>
            <person name="Yin W.F."/>
            <person name="Chan K.G."/>
        </authorList>
    </citation>
    <scope>NUCLEOTIDE SEQUENCE [LARGE SCALE GENOMIC DNA]</scope>
    <source>
        <strain evidence="14">DSM 25325</strain>
    </source>
</reference>
<dbReference type="OrthoDB" id="9803432at2"/>
<evidence type="ECO:0000256" key="5">
    <source>
        <dbReference type="ARBA" id="ARBA00022806"/>
    </source>
</evidence>
<dbReference type="GO" id="GO:0003677">
    <property type="term" value="F:DNA binding"/>
    <property type="evidence" value="ECO:0007669"/>
    <property type="project" value="UniProtKB-UniRule"/>
</dbReference>
<dbReference type="GO" id="GO:0008854">
    <property type="term" value="F:exodeoxyribonuclease V activity"/>
    <property type="evidence" value="ECO:0007669"/>
    <property type="project" value="InterPro"/>
</dbReference>
<keyword evidence="2 11" id="KW-0547">Nucleotide-binding</keyword>
<comment type="subunit">
    <text evidence="11">Heterotrimer of RecB, RecC and RecD. All subunits contribute to DNA-binding.</text>
</comment>
<sequence>MTPMLQAGSPAQALAQAFARRMEMLARHHGSPEAVCQRVRRAAFAVSMATADGHVCVPLSDLQDEPGTHELFPDDAPALAVWRDALLGSGVCAPQAGADGDMPLVLDAKDRLYLARYFDYERRLASALAAHRAPDAGGTAGVAPPEHENSVLLARYFGAGEIHADTPGAAPEANWQMAAAALAMRQRIVILSGGPGTGKTTTVVGLLACLLERQPELRVALAAPTGKAAQRMQEALAARAGHLPPAVRNALPAAALTLHRLLGVVPESARQSGRRFRHHADNPLPYDLVVIDEASMIDLSLATHLLEAVPVGARLIMLGDKDQLAAVEAGAVFGELSAGAALSPACREALARDMTIPAALLQPPPAPATPAPLRDSVIWLERNYRFGGASAIGRVAEGIKYGRVGEVRQALTGGDPPQAGQSVVLYETTRAPLDGEHLAQLADGYAEYGDRVAALRAAPAEGVAAELFAAFNRFRVLCATRGGRRGVQTLNGQLASAFVQRTGVGTTTLLSADAWYAGRPVIVTRNDYALGLFNGDIGIALPTGGDGALRVAFPGEHGAFRLFSPASLPLHETAFAMTVHKSQGSEFERVAVVLPEQGSRVLTRELIYTAVTRARTSVAVYAPWPVVAAAVATPSRRASGLTDRLLEALDEPMP</sequence>
<feature type="binding site" evidence="11">
    <location>
        <begin position="193"/>
        <end position="200"/>
    </location>
    <ligand>
        <name>ATP</name>
        <dbReference type="ChEBI" id="CHEBI:30616"/>
    </ligand>
</feature>
<dbReference type="EMBL" id="CP011568">
    <property type="protein sequence ID" value="AKJ67017.1"/>
    <property type="molecule type" value="Genomic_DNA"/>
</dbReference>
<dbReference type="InterPro" id="IPR041851">
    <property type="entry name" value="RecD_N_sf"/>
</dbReference>
<dbReference type="PANTHER" id="PTHR43788:SF6">
    <property type="entry name" value="DNA HELICASE B"/>
    <property type="match status" value="1"/>
</dbReference>
<evidence type="ECO:0000256" key="4">
    <source>
        <dbReference type="ARBA" id="ARBA00022801"/>
    </source>
</evidence>
<proteinExistence type="inferred from homology"/>
<keyword evidence="10 11" id="KW-0413">Isomerase</keyword>
<dbReference type="InterPro" id="IPR006344">
    <property type="entry name" value="RecD"/>
</dbReference>
<dbReference type="GO" id="GO:0005524">
    <property type="term" value="F:ATP binding"/>
    <property type="evidence" value="ECO:0007669"/>
    <property type="project" value="UniProtKB-UniRule"/>
</dbReference>
<dbReference type="Gene3D" id="3.40.50.300">
    <property type="entry name" value="P-loop containing nucleotide triphosphate hydrolases"/>
    <property type="match status" value="3"/>
</dbReference>
<organism evidence="13 14">
    <name type="scientific">Pandoraea thiooxydans</name>
    <dbReference type="NCBI Taxonomy" id="445709"/>
    <lineage>
        <taxon>Bacteria</taxon>
        <taxon>Pseudomonadati</taxon>
        <taxon>Pseudomonadota</taxon>
        <taxon>Betaproteobacteria</taxon>
        <taxon>Burkholderiales</taxon>
        <taxon>Burkholderiaceae</taxon>
        <taxon>Pandoraea</taxon>
    </lineage>
</organism>
<dbReference type="InterPro" id="IPR003593">
    <property type="entry name" value="AAA+_ATPase"/>
</dbReference>
<comment type="miscellaneous">
    <text evidence="11">In the RecBCD complex, RecB has a slow 3'-5' helicase, an exonuclease activity and loads RecA onto ssDNA, RecD has a fast 5'-3' helicase activity, while RecC stimulates the ATPase and processivity of the RecB helicase and contributes to recognition of the Chi site.</text>
</comment>
<dbReference type="PATRIC" id="fig|445709.3.peg.218"/>
<accession>A0A0G3ENY0</accession>
<comment type="function">
    <text evidence="11">A helicase/nuclease that prepares dsDNA breaks (DSB) for recombinational DNA repair. Binds to DSBs and unwinds DNA via a highly rapid and processive ATP-dependent bidirectional helicase activity. Unwinds dsDNA until it encounters a Chi (crossover hotspot instigator) sequence from the 3' direction. Cuts ssDNA a few nucleotides 3' to the Chi site. The properties and activities of the enzyme are changed at Chi. The Chi-altered holoenzyme produces a long 3'-ssDNA overhang and facilitates RecA-binding to the ssDNA for homologous DNA recombination and repair. Holoenzyme degrades any linearized DNA that is unable to undergo homologous recombination. In the holoenzyme this subunit has ssDNA-dependent ATPase and 5'-3' helicase activity. When added to pre-assembled RecBC greatly stimulates nuclease activity and augments holoenzyme processivity. Negatively regulates the RecA-loading ability of RecBCD.</text>
</comment>
<dbReference type="Pfam" id="PF13538">
    <property type="entry name" value="UvrD_C_2"/>
    <property type="match status" value="1"/>
</dbReference>
<evidence type="ECO:0000256" key="8">
    <source>
        <dbReference type="ARBA" id="ARBA00023125"/>
    </source>
</evidence>
<evidence type="ECO:0000256" key="1">
    <source>
        <dbReference type="ARBA" id="ARBA00022722"/>
    </source>
</evidence>
<dbReference type="Gene3D" id="2.30.30.940">
    <property type="match status" value="1"/>
</dbReference>
<protein>
    <recommendedName>
        <fullName evidence="11">RecBCD enzyme subunit RecD</fullName>
        <ecNumber evidence="11">5.6.2.3</ecNumber>
    </recommendedName>
    <alternativeName>
        <fullName evidence="11">DNA 5'-3' helicase subunit RecD</fullName>
    </alternativeName>
    <alternativeName>
        <fullName evidence="11">Exonuclease V subunit RecD</fullName>
        <shortName evidence="11">ExoV subunit RecD</shortName>
    </alternativeName>
    <alternativeName>
        <fullName evidence="11">Helicase/nuclease RecBCD subunit RecD</fullName>
    </alternativeName>
</protein>
<dbReference type="Gene3D" id="1.10.10.1020">
    <property type="entry name" value="RecBCD complex, subunit RecD, N-terminal domain"/>
    <property type="match status" value="1"/>
</dbReference>
<dbReference type="NCBIfam" id="TIGR01447">
    <property type="entry name" value="recD"/>
    <property type="match status" value="1"/>
</dbReference>
<dbReference type="AlphaFoldDB" id="A0A0G3ENY0"/>
<feature type="domain" description="AAA+ ATPase" evidence="12">
    <location>
        <begin position="185"/>
        <end position="322"/>
    </location>
</feature>
<dbReference type="GO" id="GO:0043139">
    <property type="term" value="F:5'-3' DNA helicase activity"/>
    <property type="evidence" value="ECO:0007669"/>
    <property type="project" value="UniProtKB-UniRule"/>
</dbReference>
<dbReference type="RefSeq" id="WP_047212536.1">
    <property type="nucleotide sequence ID" value="NZ_CP011568.3"/>
</dbReference>
<evidence type="ECO:0000256" key="3">
    <source>
        <dbReference type="ARBA" id="ARBA00022763"/>
    </source>
</evidence>
<dbReference type="Pfam" id="PF13245">
    <property type="entry name" value="AAA_19"/>
    <property type="match status" value="1"/>
</dbReference>
<dbReference type="CDD" id="cd17933">
    <property type="entry name" value="DEXSc_RecD-like"/>
    <property type="match status" value="1"/>
</dbReference>
<dbReference type="Pfam" id="PF21185">
    <property type="entry name" value="RecD_N"/>
    <property type="match status" value="1"/>
</dbReference>
<comment type="catalytic activity">
    <reaction evidence="11">
        <text>ATP + H2O = ADP + phosphate + H(+)</text>
        <dbReference type="Rhea" id="RHEA:13065"/>
        <dbReference type="ChEBI" id="CHEBI:15377"/>
        <dbReference type="ChEBI" id="CHEBI:15378"/>
        <dbReference type="ChEBI" id="CHEBI:30616"/>
        <dbReference type="ChEBI" id="CHEBI:43474"/>
        <dbReference type="ChEBI" id="CHEBI:456216"/>
        <dbReference type="EC" id="5.6.2.3"/>
    </reaction>
</comment>
<dbReference type="GO" id="GO:0017116">
    <property type="term" value="F:single-stranded DNA helicase activity"/>
    <property type="evidence" value="ECO:0007669"/>
    <property type="project" value="TreeGrafter"/>
</dbReference>
<name>A0A0G3ENY0_9BURK</name>
<evidence type="ECO:0000256" key="10">
    <source>
        <dbReference type="ARBA" id="ARBA00023235"/>
    </source>
</evidence>
<dbReference type="InterPro" id="IPR027417">
    <property type="entry name" value="P-loop_NTPase"/>
</dbReference>
<keyword evidence="3 11" id="KW-0227">DNA damage</keyword>
<dbReference type="Proteomes" id="UP000036700">
    <property type="component" value="Chromosome"/>
</dbReference>
<keyword evidence="7 11" id="KW-0067">ATP-binding</keyword>
<comment type="similarity">
    <text evidence="11">Belongs to the RecD family.</text>
</comment>
<dbReference type="CDD" id="cd18809">
    <property type="entry name" value="SF1_C_RecD"/>
    <property type="match status" value="1"/>
</dbReference>
<dbReference type="SUPFAM" id="SSF52540">
    <property type="entry name" value="P-loop containing nucleoside triphosphate hydrolases"/>
    <property type="match status" value="2"/>
</dbReference>
<dbReference type="EC" id="5.6.2.3" evidence="11"/>
<dbReference type="InterPro" id="IPR050534">
    <property type="entry name" value="Coronavir_polyprotein_1ab"/>
</dbReference>
<keyword evidence="1 11" id="KW-0540">Nuclease</keyword>
<dbReference type="HAMAP" id="MF_01487">
    <property type="entry name" value="RecD"/>
    <property type="match status" value="1"/>
</dbReference>